<keyword evidence="2" id="KW-1185">Reference proteome</keyword>
<accession>A0ABD6E9D4</accession>
<organism evidence="1 2">
    <name type="scientific">Gnathostoma spinigerum</name>
    <dbReference type="NCBI Taxonomy" id="75299"/>
    <lineage>
        <taxon>Eukaryota</taxon>
        <taxon>Metazoa</taxon>
        <taxon>Ecdysozoa</taxon>
        <taxon>Nematoda</taxon>
        <taxon>Chromadorea</taxon>
        <taxon>Rhabditida</taxon>
        <taxon>Spirurina</taxon>
        <taxon>Gnathostomatomorpha</taxon>
        <taxon>Gnathostomatoidea</taxon>
        <taxon>Gnathostomatidae</taxon>
        <taxon>Gnathostoma</taxon>
    </lineage>
</organism>
<gene>
    <name evidence="1" type="ORF">AB6A40_000700</name>
</gene>
<protein>
    <submittedName>
        <fullName evidence="1">Uncharacterized protein</fullName>
    </submittedName>
</protein>
<evidence type="ECO:0000313" key="2">
    <source>
        <dbReference type="Proteomes" id="UP001608902"/>
    </source>
</evidence>
<dbReference type="Proteomes" id="UP001608902">
    <property type="component" value="Unassembled WGS sequence"/>
</dbReference>
<dbReference type="EMBL" id="JBGFUD010000210">
    <property type="protein sequence ID" value="MFH4973991.1"/>
    <property type="molecule type" value="Genomic_DNA"/>
</dbReference>
<comment type="caution">
    <text evidence="1">The sequence shown here is derived from an EMBL/GenBank/DDBJ whole genome shotgun (WGS) entry which is preliminary data.</text>
</comment>
<sequence>MLAPIIRKDMELFPSRPLNRKLRNGSCRAHSLDNIASQSSLASSQSRHFASNSSRNACSVGYLPGLTSRSPGRGNHIAKPIMLDSIVEGVEMCGVRRKERQRRRSHMISATMHSSSNCGCIDSVNRPNSPLSAPSAEALDKQSTSSSAAKSFVKLIIGAFRPKQSSN</sequence>
<dbReference type="AlphaFoldDB" id="A0ABD6E9D4"/>
<proteinExistence type="predicted"/>
<reference evidence="1 2" key="1">
    <citation type="submission" date="2024-08" db="EMBL/GenBank/DDBJ databases">
        <title>Gnathostoma spinigerum genome.</title>
        <authorList>
            <person name="Gonzalez-Bertolin B."/>
            <person name="Monzon S."/>
            <person name="Zaballos A."/>
            <person name="Jimenez P."/>
            <person name="Dekumyoy P."/>
            <person name="Varona S."/>
            <person name="Cuesta I."/>
            <person name="Sumanam S."/>
            <person name="Adisakwattana P."/>
            <person name="Gasser R.B."/>
            <person name="Hernandez-Gonzalez A."/>
            <person name="Young N.D."/>
            <person name="Perteguer M.J."/>
        </authorList>
    </citation>
    <scope>NUCLEOTIDE SEQUENCE [LARGE SCALE GENOMIC DNA]</scope>
    <source>
        <strain evidence="1">AL3</strain>
        <tissue evidence="1">Liver</tissue>
    </source>
</reference>
<evidence type="ECO:0000313" key="1">
    <source>
        <dbReference type="EMBL" id="MFH4973991.1"/>
    </source>
</evidence>
<name>A0ABD6E9D4_9BILA</name>